<dbReference type="Gene3D" id="3.40.50.1820">
    <property type="entry name" value="alpha/beta hydrolase"/>
    <property type="match status" value="1"/>
</dbReference>
<evidence type="ECO:0000313" key="5">
    <source>
        <dbReference type="EMBL" id="KHO00296.1"/>
    </source>
</evidence>
<dbReference type="PANTHER" id="PTHR21661:SF71">
    <property type="entry name" value="EPOXIDE HYDROLASE N-TERMINAL DOMAIN-CONTAINING PROTEIN"/>
    <property type="match status" value="1"/>
</dbReference>
<dbReference type="RefSeq" id="XP_040681361.1">
    <property type="nucleotide sequence ID" value="XM_040821018.1"/>
</dbReference>
<evidence type="ECO:0000313" key="6">
    <source>
        <dbReference type="Proteomes" id="UP000030816"/>
    </source>
</evidence>
<dbReference type="OrthoDB" id="7130006at2759"/>
<proteinExistence type="inferred from homology"/>
<dbReference type="Pfam" id="PF06441">
    <property type="entry name" value="EHN"/>
    <property type="match status" value="1"/>
</dbReference>
<feature type="domain" description="Epoxide hydrolase N-terminal" evidence="4">
    <location>
        <begin position="16"/>
        <end position="126"/>
    </location>
</feature>
<organism evidence="5 6">
    <name type="scientific">Metarhizium album (strain ARSEF 1941)</name>
    <dbReference type="NCBI Taxonomy" id="1081103"/>
    <lineage>
        <taxon>Eukaryota</taxon>
        <taxon>Fungi</taxon>
        <taxon>Dikarya</taxon>
        <taxon>Ascomycota</taxon>
        <taxon>Pezizomycotina</taxon>
        <taxon>Sordariomycetes</taxon>
        <taxon>Hypocreomycetidae</taxon>
        <taxon>Hypocreales</taxon>
        <taxon>Clavicipitaceae</taxon>
        <taxon>Metarhizium</taxon>
    </lineage>
</organism>
<comment type="caution">
    <text evidence="5">The sequence shown here is derived from an EMBL/GenBank/DDBJ whole genome shotgun (WGS) entry which is preliminary data.</text>
</comment>
<dbReference type="InterPro" id="IPR010497">
    <property type="entry name" value="Epoxide_hydro_N"/>
</dbReference>
<evidence type="ECO:0000256" key="1">
    <source>
        <dbReference type="ARBA" id="ARBA00010088"/>
    </source>
</evidence>
<name>A0A0B2X4T6_METAS</name>
<dbReference type="GO" id="GO:0097176">
    <property type="term" value="P:epoxide metabolic process"/>
    <property type="evidence" value="ECO:0007669"/>
    <property type="project" value="TreeGrafter"/>
</dbReference>
<accession>A0A0B2X4T6</accession>
<protein>
    <submittedName>
        <fullName evidence="5">Epoxide hydrolase</fullName>
    </submittedName>
</protein>
<dbReference type="AlphaFoldDB" id="A0A0B2X4T6"/>
<dbReference type="InterPro" id="IPR029058">
    <property type="entry name" value="AB_hydrolase_fold"/>
</dbReference>
<sequence length="548" mass="60573">MTVSEDAAPAPEEQVKLYTIHISSRYLNLTRQKLELTRLPHDVPQAHKDEWWEPKSTVEPLVDYWLDKYSWREQEAEFNATIPQFRTAIRTSSSDTPVRLHFIHSRSAHANAVPLLLIPPFPFTNLSLKRAINAFTTVNDPTTDIPFHLVIPSLPGLGFSDPITSNNRMIPLIAEMLNTLMRRIGYEHYLATNAAPSPNSVSDIDWRVINHVATSHSDSCLGVHLVSPPFKAPTLQSTPMEWIKCKAVMAFSKPMLGYSQDDVTAFRQQDKPKRVSVNDAQMSVNKVFEPNTLAYALCDSPTGLLLFILMVLRMLGPRHQLSTREIIEIAELTWLPGAEGTIRLLAHSASTTDDLKTGPRKPTAGITVFEDNKNHVADQEPSAMGPVSTNLYTCRVWGRRAYNIVSWQRVPGSPGLLIWERPEVIAAGVRRLAKSIVSRDDRLQKSTDAGAALLERVVVGGDEASPTGTPGTVLHMQGISHLGVAADGKPTAEHGQVDGDFKARRRPHTPLFPSMGELYGDPDLDNEDFSQSSSAGSPSTIKPVRSIA</sequence>
<dbReference type="STRING" id="1081103.A0A0B2X4T6"/>
<keyword evidence="6" id="KW-1185">Reference proteome</keyword>
<comment type="similarity">
    <text evidence="1">Belongs to the peptidase S33 family.</text>
</comment>
<feature type="compositionally biased region" description="Basic and acidic residues" evidence="3">
    <location>
        <begin position="490"/>
        <end position="502"/>
    </location>
</feature>
<dbReference type="GO" id="GO:0004301">
    <property type="term" value="F:epoxide hydrolase activity"/>
    <property type="evidence" value="ECO:0007669"/>
    <property type="project" value="TreeGrafter"/>
</dbReference>
<reference evidence="5 6" key="1">
    <citation type="journal article" date="2014" name="Proc. Natl. Acad. Sci. U.S.A.">
        <title>Trajectory and genomic determinants of fungal-pathogen speciation and host adaptation.</title>
        <authorList>
            <person name="Hu X."/>
            <person name="Xiao G."/>
            <person name="Zheng P."/>
            <person name="Shang Y."/>
            <person name="Su Y."/>
            <person name="Zhang X."/>
            <person name="Liu X."/>
            <person name="Zhan S."/>
            <person name="St Leger R.J."/>
            <person name="Wang C."/>
        </authorList>
    </citation>
    <scope>NUCLEOTIDE SEQUENCE [LARGE SCALE GENOMIC DNA]</scope>
    <source>
        <strain evidence="5 6">ARSEF 1941</strain>
    </source>
</reference>
<dbReference type="EMBL" id="AZHE01000003">
    <property type="protein sequence ID" value="KHO00296.1"/>
    <property type="molecule type" value="Genomic_DNA"/>
</dbReference>
<gene>
    <name evidence="5" type="ORF">MAM_02219</name>
</gene>
<dbReference type="SUPFAM" id="SSF53474">
    <property type="entry name" value="alpha/beta-Hydrolases"/>
    <property type="match status" value="1"/>
</dbReference>
<keyword evidence="2 5" id="KW-0378">Hydrolase</keyword>
<dbReference type="Proteomes" id="UP000030816">
    <property type="component" value="Unassembled WGS sequence"/>
</dbReference>
<evidence type="ECO:0000259" key="4">
    <source>
        <dbReference type="Pfam" id="PF06441"/>
    </source>
</evidence>
<evidence type="ECO:0000256" key="3">
    <source>
        <dbReference type="SAM" id="MobiDB-lite"/>
    </source>
</evidence>
<feature type="compositionally biased region" description="Polar residues" evidence="3">
    <location>
        <begin position="529"/>
        <end position="540"/>
    </location>
</feature>
<dbReference type="HOGENOM" id="CLU_019414_5_0_1"/>
<dbReference type="GeneID" id="63736674"/>
<feature type="region of interest" description="Disordered" evidence="3">
    <location>
        <begin position="485"/>
        <end position="548"/>
    </location>
</feature>
<dbReference type="PANTHER" id="PTHR21661">
    <property type="entry name" value="EPOXIDE HYDROLASE 1-RELATED"/>
    <property type="match status" value="1"/>
</dbReference>
<evidence type="ECO:0000256" key="2">
    <source>
        <dbReference type="ARBA" id="ARBA00022801"/>
    </source>
</evidence>